<proteinExistence type="predicted"/>
<accession>A0AAI8CKV6</accession>
<keyword evidence="2" id="KW-1185">Reference proteome</keyword>
<dbReference type="EMBL" id="CP014334">
    <property type="protein sequence ID" value="AMW32438.1"/>
    <property type="molecule type" value="Genomic_DNA"/>
</dbReference>
<evidence type="ECO:0000313" key="2">
    <source>
        <dbReference type="Proteomes" id="UP000093740"/>
    </source>
</evidence>
<dbReference type="Proteomes" id="UP000093740">
    <property type="component" value="Chromosome"/>
</dbReference>
<evidence type="ECO:0000313" key="1">
    <source>
        <dbReference type="EMBL" id="AMW32438.1"/>
    </source>
</evidence>
<gene>
    <name evidence="1" type="ORF">NA23_03435</name>
</gene>
<protein>
    <submittedName>
        <fullName evidence="1">Uncharacterized protein</fullName>
    </submittedName>
</protein>
<dbReference type="AlphaFoldDB" id="A0AAI8CKV6"/>
<sequence length="155" mass="17311">MRKLLLVAVLLVLSTVGLSFIGVEAANLQEQMYELYARFDAGILAFLYPVGYYDFETQEFSLSQEFNVENLYFGLNLKLPLGMFYLRGAAYTTVGDVMSFTETNKLGIFGRVGAGIDLFILSAEAGVRIYYLFGDPEFGFSFNPSLFYVALGLSF</sequence>
<name>A0AAI8CKV6_FERIS</name>
<dbReference type="KEGG" id="fia:NA23_03435"/>
<reference evidence="1 2" key="1">
    <citation type="journal article" date="2015" name="Stand. Genomic Sci.">
        <title>Genome sequence of a native-feather degrading extremely thermophilic Eubacterium, Fervidobacterium islandicum AW-1.</title>
        <authorList>
            <person name="Lee Y.J."/>
            <person name="Jeong H."/>
            <person name="Park G.S."/>
            <person name="Kwak Y."/>
            <person name="Lee S.J."/>
            <person name="Lee S.J."/>
            <person name="Park M.K."/>
            <person name="Kim J.Y."/>
            <person name="Kang H.K."/>
            <person name="Shin J.H."/>
            <person name="Lee D.W."/>
        </authorList>
    </citation>
    <scope>NUCLEOTIDE SEQUENCE [LARGE SCALE GENOMIC DNA]</scope>
    <source>
        <strain evidence="1 2">AW-1</strain>
    </source>
</reference>
<dbReference type="RefSeq" id="WP_033191094.1">
    <property type="nucleotide sequence ID" value="NZ_CP014334.2"/>
</dbReference>
<organism evidence="1 2">
    <name type="scientific">Fervidobacterium islandicum</name>
    <dbReference type="NCBI Taxonomy" id="2423"/>
    <lineage>
        <taxon>Bacteria</taxon>
        <taxon>Thermotogati</taxon>
        <taxon>Thermotogota</taxon>
        <taxon>Thermotogae</taxon>
        <taxon>Thermotogales</taxon>
        <taxon>Fervidobacteriaceae</taxon>
        <taxon>Fervidobacterium</taxon>
    </lineage>
</organism>